<accession>A0A3B0JHA8</accession>
<evidence type="ECO:0000313" key="1">
    <source>
        <dbReference type="EMBL" id="SPP81784.1"/>
    </source>
</evidence>
<dbReference type="EMBL" id="OUUW01000006">
    <property type="protein sequence ID" value="SPP81784.1"/>
    <property type="molecule type" value="Genomic_DNA"/>
</dbReference>
<dbReference type="AlphaFoldDB" id="A0A3B0JHA8"/>
<dbReference type="OMA" id="NETSLCM"/>
<keyword evidence="2" id="KW-1185">Reference proteome</keyword>
<evidence type="ECO:0000313" key="2">
    <source>
        <dbReference type="Proteomes" id="UP000268350"/>
    </source>
</evidence>
<organism evidence="1 2">
    <name type="scientific">Drosophila guanche</name>
    <name type="common">Fruit fly</name>
    <dbReference type="NCBI Taxonomy" id="7266"/>
    <lineage>
        <taxon>Eukaryota</taxon>
        <taxon>Metazoa</taxon>
        <taxon>Ecdysozoa</taxon>
        <taxon>Arthropoda</taxon>
        <taxon>Hexapoda</taxon>
        <taxon>Insecta</taxon>
        <taxon>Pterygota</taxon>
        <taxon>Neoptera</taxon>
        <taxon>Endopterygota</taxon>
        <taxon>Diptera</taxon>
        <taxon>Brachycera</taxon>
        <taxon>Muscomorpha</taxon>
        <taxon>Ephydroidea</taxon>
        <taxon>Drosophilidae</taxon>
        <taxon>Drosophila</taxon>
        <taxon>Sophophora</taxon>
    </lineage>
</organism>
<dbReference type="Proteomes" id="UP000268350">
    <property type="component" value="Unassembled WGS sequence"/>
</dbReference>
<name>A0A3B0JHA8_DROGU</name>
<gene>
    <name evidence="1" type="ORF">DGUA_6G013522</name>
</gene>
<sequence>MEADLAFVINALSLPNTQLTRPYSAVELQELRESFISLQRLLRHKALPVNETSLCMPRSKAGGNLPKDKVYPAMRVSLEQSSAPSSEEEHTPTVSQIIRGSDTFSFWSLNEDTYETRTTLSGDGSSEVVVTRRKTHTSTISTISTSAAPVELVWSNSGYISQSTDSDTTIRPDGHRFSLRQ</sequence>
<reference evidence="2" key="1">
    <citation type="submission" date="2018-01" db="EMBL/GenBank/DDBJ databases">
        <authorList>
            <person name="Alioto T."/>
            <person name="Alioto T."/>
        </authorList>
    </citation>
    <scope>NUCLEOTIDE SEQUENCE [LARGE SCALE GENOMIC DNA]</scope>
</reference>
<proteinExistence type="predicted"/>
<protein>
    <submittedName>
        <fullName evidence="1">Uncharacterized protein</fullName>
    </submittedName>
</protein>